<reference evidence="2 3" key="1">
    <citation type="submission" date="2014-09" db="EMBL/GenBank/DDBJ databases">
        <authorList>
            <person name="Bertelli C."/>
        </authorList>
    </citation>
    <scope>NUCLEOTIDE SEQUENCE [LARGE SCALE GENOMIC DNA]</scope>
    <source>
        <strain evidence="2 3">BIC1401111250</strain>
    </source>
</reference>
<gene>
    <name evidence="2" type="ORF">BLIC_c02004</name>
</gene>
<dbReference type="Proteomes" id="UP000043107">
    <property type="component" value="Unassembled WGS sequence"/>
</dbReference>
<keyword evidence="1" id="KW-0472">Membrane</keyword>
<keyword evidence="1" id="KW-1133">Transmembrane helix</keyword>
<feature type="transmembrane region" description="Helical" evidence="1">
    <location>
        <begin position="40"/>
        <end position="68"/>
    </location>
</feature>
<comment type="caution">
    <text evidence="2">The sequence shown here is derived from an EMBL/GenBank/DDBJ whole genome shotgun (WGS) entry which is preliminary data.</text>
</comment>
<proteinExistence type="predicted"/>
<keyword evidence="3" id="KW-1185">Reference proteome</keyword>
<dbReference type="EMBL" id="CCWP01000038">
    <property type="protein sequence ID" value="CEF04400.1"/>
    <property type="molecule type" value="Genomic_DNA"/>
</dbReference>
<protein>
    <submittedName>
        <fullName evidence="2">Uncharacterized protein</fullName>
    </submittedName>
</protein>
<keyword evidence="1" id="KW-0812">Transmembrane</keyword>
<organism evidence="2 3">
    <name type="scientific">Bifidobacterium longum subsp. infantis</name>
    <dbReference type="NCBI Taxonomy" id="1682"/>
    <lineage>
        <taxon>Bacteria</taxon>
        <taxon>Bacillati</taxon>
        <taxon>Actinomycetota</taxon>
        <taxon>Actinomycetes</taxon>
        <taxon>Bifidobacteriales</taxon>
        <taxon>Bifidobacteriaceae</taxon>
        <taxon>Bifidobacterium</taxon>
    </lineage>
</organism>
<evidence type="ECO:0000256" key="1">
    <source>
        <dbReference type="SAM" id="Phobius"/>
    </source>
</evidence>
<sequence>MAVLFDVICLFALPMAVVLLAMSCFACVRSDFAVANSLFALPIAVVLPAISCLAWDNSLFALSMAVLLSRRSLSSLSRSVWDTALATVIDAPTPQSDLLPE</sequence>
<evidence type="ECO:0000313" key="3">
    <source>
        <dbReference type="Proteomes" id="UP000043107"/>
    </source>
</evidence>
<evidence type="ECO:0000313" key="2">
    <source>
        <dbReference type="EMBL" id="CEF04400.1"/>
    </source>
</evidence>
<accession>A0ABP1XDQ5</accession>
<name>A0ABP1XDQ5_BIFLI</name>